<name>A0A8C5PG39_9ANUR</name>
<dbReference type="Pfam" id="PF14929">
    <property type="entry name" value="TAF1_subA"/>
    <property type="match status" value="1"/>
</dbReference>
<proteinExistence type="predicted"/>
<dbReference type="GeneTree" id="ENSGT00390000011405"/>
<dbReference type="Ensembl" id="ENSLLET00000021347.1">
    <property type="protein sequence ID" value="ENSLLEP00000020540.1"/>
    <property type="gene ID" value="ENSLLEG00000013013.1"/>
</dbReference>
<evidence type="ECO:0000313" key="2">
    <source>
        <dbReference type="Proteomes" id="UP000694569"/>
    </source>
</evidence>
<keyword evidence="2" id="KW-1185">Reference proteome</keyword>
<organism evidence="1 2">
    <name type="scientific">Leptobrachium leishanense</name>
    <name type="common">Leishan spiny toad</name>
    <dbReference type="NCBI Taxonomy" id="445787"/>
    <lineage>
        <taxon>Eukaryota</taxon>
        <taxon>Metazoa</taxon>
        <taxon>Chordata</taxon>
        <taxon>Craniata</taxon>
        <taxon>Vertebrata</taxon>
        <taxon>Euteleostomi</taxon>
        <taxon>Amphibia</taxon>
        <taxon>Batrachia</taxon>
        <taxon>Anura</taxon>
        <taxon>Pelobatoidea</taxon>
        <taxon>Megophryidae</taxon>
        <taxon>Leptobrachium</taxon>
    </lineage>
</organism>
<reference evidence="1" key="1">
    <citation type="submission" date="2025-08" db="UniProtKB">
        <authorList>
            <consortium name="Ensembl"/>
        </authorList>
    </citation>
    <scope>IDENTIFICATION</scope>
</reference>
<dbReference type="GO" id="GO:0006360">
    <property type="term" value="P:transcription by RNA polymerase I"/>
    <property type="evidence" value="ECO:0007669"/>
    <property type="project" value="InterPro"/>
</dbReference>
<reference evidence="1" key="2">
    <citation type="submission" date="2025-09" db="UniProtKB">
        <authorList>
            <consortium name="Ensembl"/>
        </authorList>
    </citation>
    <scope>IDENTIFICATION</scope>
</reference>
<sequence length="551" mass="63459">MNSHRLGSCVPSATKLSPQHCCQIRMRLTAAAFHVAQTSQSFERGRTVYGRSDWTLSDSLICGSMPADFRLCCQSQHGGPDATCALKPEVVCCSDICAPLSWQRGLFRFQNMAKLSDHSSEEIEETNYESVTGIQLPEKHITQPFFHSNFNLVQKCADLCLGLIHRAIYEKQWERAAGFMISYLPTLEDSSTARQRMAPEIIWRLGTEILLNHPKSTIDDLNLFYDTMKNTGVKNYLMINLEQVFYLLCNDRIEDACRILMVAESWRYGKLSASQDKLFKLLQAYRALLDYRSWSHKKASAMEEDLDFASQSSTAQEMYGFYKQASTSFQEILKYPGVWDPFVLCYVDLLESSGEKQQVENILREYAYNSRNPTNPNAHVYLYEFLKRNEAPNETLINVLKVLHELVPSHKLMIEFCRLLEKSVSEEHGKLALQVAFDLLDFSGWKEDLKAWKCLEKRLKKTLKCNRKDWVLDVWESRKAWWPTYHFTKFHAKEFKHNQKLAILKGLVAGLLLGRANAYFSTVCLLGSKGQSKSFKRMKKFVKSYSCANPD</sequence>
<protein>
    <submittedName>
        <fullName evidence="1">TATA-box binding protein associated factor, RNA polymerase I subunit A</fullName>
    </submittedName>
</protein>
<dbReference type="InterPro" id="IPR052669">
    <property type="entry name" value="SL1/TIF-IB_Component"/>
</dbReference>
<dbReference type="InterPro" id="IPR039495">
    <property type="entry name" value="TAF1A"/>
</dbReference>
<dbReference type="GO" id="GO:0000120">
    <property type="term" value="C:RNA polymerase I transcription regulator complex"/>
    <property type="evidence" value="ECO:0007669"/>
    <property type="project" value="InterPro"/>
</dbReference>
<gene>
    <name evidence="1" type="primary">TAF1A</name>
</gene>
<dbReference type="AlphaFoldDB" id="A0A8C5PG39"/>
<evidence type="ECO:0000313" key="1">
    <source>
        <dbReference type="Ensembl" id="ENSLLEP00000020540.1"/>
    </source>
</evidence>
<dbReference type="PANTHER" id="PTHR32122:SF1">
    <property type="entry name" value="TATA BOX-BINDING PROTEIN-ASSOCIATED FACTOR RNA POLYMERASE I SUBUNIT A"/>
    <property type="match status" value="1"/>
</dbReference>
<accession>A0A8C5PG39</accession>
<dbReference type="Proteomes" id="UP000694569">
    <property type="component" value="Unplaced"/>
</dbReference>
<dbReference type="PANTHER" id="PTHR32122">
    <property type="entry name" value="TATA BOX-BINDING PROTEIN ASSOCIATED FACTOR RNA POLYMERASE I SUBUNIT A"/>
    <property type="match status" value="1"/>
</dbReference>
<dbReference type="OrthoDB" id="6272197at2759"/>